<gene>
    <name evidence="3" type="ORF">SAMN05660350_04574</name>
</gene>
<keyword evidence="1" id="KW-0472">Membrane</keyword>
<name>A0A1M7V051_9ACTN</name>
<evidence type="ECO:0000256" key="1">
    <source>
        <dbReference type="SAM" id="Phobius"/>
    </source>
</evidence>
<evidence type="ECO:0000313" key="4">
    <source>
        <dbReference type="Proteomes" id="UP000184428"/>
    </source>
</evidence>
<evidence type="ECO:0000313" key="3">
    <source>
        <dbReference type="EMBL" id="SHN88567.1"/>
    </source>
</evidence>
<accession>A0A1M7V051</accession>
<dbReference type="AlphaFoldDB" id="A0A1M7V051"/>
<proteinExistence type="predicted"/>
<feature type="transmembrane region" description="Helical" evidence="1">
    <location>
        <begin position="46"/>
        <end position="66"/>
    </location>
</feature>
<sequence length="68" mass="7053">MIHKPPGPLLGMAQWATVALAVALALLLGYALTMRGVLRAGLPFRRALRVALAAGTISIAVMEVVATT</sequence>
<dbReference type="InterPro" id="IPR025509">
    <property type="entry name" value="DUF4396"/>
</dbReference>
<keyword evidence="1" id="KW-1133">Transmembrane helix</keyword>
<evidence type="ECO:0000259" key="2">
    <source>
        <dbReference type="Pfam" id="PF14342"/>
    </source>
</evidence>
<keyword evidence="1" id="KW-0812">Transmembrane</keyword>
<dbReference type="Pfam" id="PF14342">
    <property type="entry name" value="DUF4396"/>
    <property type="match status" value="1"/>
</dbReference>
<protein>
    <recommendedName>
        <fullName evidence="2">DUF4396 domain-containing protein</fullName>
    </recommendedName>
</protein>
<dbReference type="EMBL" id="FRDM01000048">
    <property type="protein sequence ID" value="SHN88567.1"/>
    <property type="molecule type" value="Genomic_DNA"/>
</dbReference>
<feature type="transmembrane region" description="Helical" evidence="1">
    <location>
        <begin position="12"/>
        <end position="34"/>
    </location>
</feature>
<organism evidence="3 4">
    <name type="scientific">Geodermatophilus obscurus</name>
    <dbReference type="NCBI Taxonomy" id="1861"/>
    <lineage>
        <taxon>Bacteria</taxon>
        <taxon>Bacillati</taxon>
        <taxon>Actinomycetota</taxon>
        <taxon>Actinomycetes</taxon>
        <taxon>Geodermatophilales</taxon>
        <taxon>Geodermatophilaceae</taxon>
        <taxon>Geodermatophilus</taxon>
    </lineage>
</organism>
<feature type="domain" description="DUF4396" evidence="2">
    <location>
        <begin position="8"/>
        <end position="66"/>
    </location>
</feature>
<reference evidence="3 4" key="1">
    <citation type="submission" date="2016-12" db="EMBL/GenBank/DDBJ databases">
        <authorList>
            <person name="Song W.-J."/>
            <person name="Kurnit D.M."/>
        </authorList>
    </citation>
    <scope>NUCLEOTIDE SEQUENCE [LARGE SCALE GENOMIC DNA]</scope>
    <source>
        <strain evidence="3 4">DSM 43162</strain>
    </source>
</reference>
<dbReference type="Proteomes" id="UP000184428">
    <property type="component" value="Unassembled WGS sequence"/>
</dbReference>